<evidence type="ECO:0000313" key="2">
    <source>
        <dbReference type="Proteomes" id="UP000001075"/>
    </source>
</evidence>
<name>G3HL14_CRIGR</name>
<organism evidence="1 2">
    <name type="scientific">Cricetulus griseus</name>
    <name type="common">Chinese hamster</name>
    <name type="synonym">Cricetulus barabensis griseus</name>
    <dbReference type="NCBI Taxonomy" id="10029"/>
    <lineage>
        <taxon>Eukaryota</taxon>
        <taxon>Metazoa</taxon>
        <taxon>Chordata</taxon>
        <taxon>Craniata</taxon>
        <taxon>Vertebrata</taxon>
        <taxon>Euteleostomi</taxon>
        <taxon>Mammalia</taxon>
        <taxon>Eutheria</taxon>
        <taxon>Euarchontoglires</taxon>
        <taxon>Glires</taxon>
        <taxon>Rodentia</taxon>
        <taxon>Myomorpha</taxon>
        <taxon>Muroidea</taxon>
        <taxon>Cricetidae</taxon>
        <taxon>Cricetinae</taxon>
        <taxon>Cricetulus</taxon>
    </lineage>
</organism>
<accession>G3HL14</accession>
<sequence>MSKSPCEKYIYSRQELEGDLKHRLGVLLLACSQASVQLAFLDNEDPPTQG</sequence>
<dbReference type="AlphaFoldDB" id="G3HL14"/>
<reference evidence="2" key="1">
    <citation type="journal article" date="2011" name="Nat. Biotechnol.">
        <title>The genomic sequence of the Chinese hamster ovary (CHO)-K1 cell line.</title>
        <authorList>
            <person name="Xu X."/>
            <person name="Nagarajan H."/>
            <person name="Lewis N.E."/>
            <person name="Pan S."/>
            <person name="Cai Z."/>
            <person name="Liu X."/>
            <person name="Chen W."/>
            <person name="Xie M."/>
            <person name="Wang W."/>
            <person name="Hammond S."/>
            <person name="Andersen M.R."/>
            <person name="Neff N."/>
            <person name="Passarelli B."/>
            <person name="Koh W."/>
            <person name="Fan H.C."/>
            <person name="Wang J."/>
            <person name="Gui Y."/>
            <person name="Lee K.H."/>
            <person name="Betenbaugh M.J."/>
            <person name="Quake S.R."/>
            <person name="Famili I."/>
            <person name="Palsson B.O."/>
            <person name="Wang J."/>
        </authorList>
    </citation>
    <scope>NUCLEOTIDE SEQUENCE [LARGE SCALE GENOMIC DNA]</scope>
    <source>
        <strain evidence="2">CHO K1 cell line</strain>
    </source>
</reference>
<proteinExistence type="predicted"/>
<dbReference type="EMBL" id="JH000476">
    <property type="protein sequence ID" value="EGW00784.1"/>
    <property type="molecule type" value="Genomic_DNA"/>
</dbReference>
<dbReference type="InParanoid" id="G3HL14"/>
<gene>
    <name evidence="1" type="ORF">I79_011399</name>
</gene>
<protein>
    <submittedName>
        <fullName evidence="1">Uncharacterized protein</fullName>
    </submittedName>
</protein>
<evidence type="ECO:0000313" key="1">
    <source>
        <dbReference type="EMBL" id="EGW00784.1"/>
    </source>
</evidence>
<dbReference type="Proteomes" id="UP000001075">
    <property type="component" value="Unassembled WGS sequence"/>
</dbReference>